<comment type="caution">
    <text evidence="1">The sequence shown here is derived from an EMBL/GenBank/DDBJ whole genome shotgun (WGS) entry which is preliminary data.</text>
</comment>
<sequence>MTTTRKFICLENAFDLSAGSAARICKYAENYLAAYPALVALANCQSMNAAHHQTVLLLATYGWMPTVPKSMVDVLFAERVRAMQSLDEAMTFIDDLSSGLINNSWVGSSKVLHFLKPELFPIWDSRVAKAIGLSGNSHCMSSKPRYMDYVWEMNRSPKNTIEATSEIAERVETAFGYKPTPLRCLELDLFCKPKIAER</sequence>
<gene>
    <name evidence="1" type="ORF">ACFQ14_01155</name>
</gene>
<dbReference type="RefSeq" id="WP_377210860.1">
    <property type="nucleotide sequence ID" value="NZ_JBHTJV010000002.1"/>
</dbReference>
<organism evidence="1 2">
    <name type="scientific">Pseudahrensia aquimaris</name>
    <dbReference type="NCBI Taxonomy" id="744461"/>
    <lineage>
        <taxon>Bacteria</taxon>
        <taxon>Pseudomonadati</taxon>
        <taxon>Pseudomonadota</taxon>
        <taxon>Alphaproteobacteria</taxon>
        <taxon>Hyphomicrobiales</taxon>
        <taxon>Ahrensiaceae</taxon>
        <taxon>Pseudahrensia</taxon>
    </lineage>
</organism>
<keyword evidence="2" id="KW-1185">Reference proteome</keyword>
<dbReference type="EMBL" id="JBHTJV010000002">
    <property type="protein sequence ID" value="MFD0915009.1"/>
    <property type="molecule type" value="Genomic_DNA"/>
</dbReference>
<protein>
    <submittedName>
        <fullName evidence="1">Uncharacterized protein</fullName>
    </submittedName>
</protein>
<evidence type="ECO:0000313" key="2">
    <source>
        <dbReference type="Proteomes" id="UP001597101"/>
    </source>
</evidence>
<reference evidence="2" key="1">
    <citation type="journal article" date="2019" name="Int. J. Syst. Evol. Microbiol.">
        <title>The Global Catalogue of Microorganisms (GCM) 10K type strain sequencing project: providing services to taxonomists for standard genome sequencing and annotation.</title>
        <authorList>
            <consortium name="The Broad Institute Genomics Platform"/>
            <consortium name="The Broad Institute Genome Sequencing Center for Infectious Disease"/>
            <person name="Wu L."/>
            <person name="Ma J."/>
        </authorList>
    </citation>
    <scope>NUCLEOTIDE SEQUENCE [LARGE SCALE GENOMIC DNA]</scope>
    <source>
        <strain evidence="2">CCUG 60023</strain>
    </source>
</reference>
<evidence type="ECO:0000313" key="1">
    <source>
        <dbReference type="EMBL" id="MFD0915009.1"/>
    </source>
</evidence>
<accession>A0ABW3F966</accession>
<dbReference type="Proteomes" id="UP001597101">
    <property type="component" value="Unassembled WGS sequence"/>
</dbReference>
<proteinExistence type="predicted"/>
<name>A0ABW3F966_9HYPH</name>